<evidence type="ECO:0000256" key="2">
    <source>
        <dbReference type="ARBA" id="ARBA00022676"/>
    </source>
</evidence>
<dbReference type="Pfam" id="PF00201">
    <property type="entry name" value="UDPGT"/>
    <property type="match status" value="1"/>
</dbReference>
<sequence>MLANTSSWGCIFNSFHDLEGEYLDHLRRVMGHPRVYGVGPLSLVGINDGGVGNQPDSDSGTNVNVWLDGCPDGSVLYVCFGSQKLLNKQQAEALASGLEKSGTRFLWVVKPGTAQQLANGYGVVPDGFEERVRGRGVIIKGWAPQVKILSHKAVGGFLSHCGWNSVLEGIQGGAMILGWPMEADQFVNARLVVEEMGMAVRVCEGADSVPDPAELGRVIAESMTGDSAEKVRAKELREKAFEAVGDGGSSSRDLDALVKALGQLQARK</sequence>
<dbReference type="PANTHER" id="PTHR48047">
    <property type="entry name" value="GLYCOSYLTRANSFERASE"/>
    <property type="match status" value="1"/>
</dbReference>
<dbReference type="OrthoDB" id="5835829at2759"/>
<keyword evidence="2" id="KW-0328">Glycosyltransferase</keyword>
<evidence type="ECO:0000313" key="4">
    <source>
        <dbReference type="EMBL" id="KAB1224936.1"/>
    </source>
</evidence>
<dbReference type="FunFam" id="3.40.50.2000:FF:000064">
    <property type="entry name" value="Glycosyltransferase"/>
    <property type="match status" value="1"/>
</dbReference>
<keyword evidence="3 4" id="KW-0808">Transferase</keyword>
<comment type="similarity">
    <text evidence="1">Belongs to the UDP-glycosyltransferase family.</text>
</comment>
<dbReference type="CDD" id="cd03784">
    <property type="entry name" value="GT1_Gtf-like"/>
    <property type="match status" value="1"/>
</dbReference>
<evidence type="ECO:0000313" key="5">
    <source>
        <dbReference type="Proteomes" id="UP000516437"/>
    </source>
</evidence>
<name>A0A6A1WKD7_9ROSI</name>
<reference evidence="4 5" key="1">
    <citation type="journal article" date="2019" name="Plant Biotechnol. J.">
        <title>The red bayberry genome and genetic basis of sex determination.</title>
        <authorList>
            <person name="Jia H.M."/>
            <person name="Jia H.J."/>
            <person name="Cai Q.L."/>
            <person name="Wang Y."/>
            <person name="Zhao H.B."/>
            <person name="Yang W.F."/>
            <person name="Wang G.Y."/>
            <person name="Li Y.H."/>
            <person name="Zhan D.L."/>
            <person name="Shen Y.T."/>
            <person name="Niu Q.F."/>
            <person name="Chang L."/>
            <person name="Qiu J."/>
            <person name="Zhao L."/>
            <person name="Xie H.B."/>
            <person name="Fu W.Y."/>
            <person name="Jin J."/>
            <person name="Li X.W."/>
            <person name="Jiao Y."/>
            <person name="Zhou C.C."/>
            <person name="Tu T."/>
            <person name="Chai C.Y."/>
            <person name="Gao J.L."/>
            <person name="Fan L.J."/>
            <person name="van de Weg E."/>
            <person name="Wang J.Y."/>
            <person name="Gao Z.S."/>
        </authorList>
    </citation>
    <scope>NUCLEOTIDE SEQUENCE [LARGE SCALE GENOMIC DNA]</scope>
    <source>
        <tissue evidence="4">Leaves</tissue>
    </source>
</reference>
<evidence type="ECO:0000256" key="3">
    <source>
        <dbReference type="ARBA" id="ARBA00022679"/>
    </source>
</evidence>
<dbReference type="SUPFAM" id="SSF53756">
    <property type="entry name" value="UDP-Glycosyltransferase/glycogen phosphorylase"/>
    <property type="match status" value="1"/>
</dbReference>
<evidence type="ECO:0000256" key="1">
    <source>
        <dbReference type="ARBA" id="ARBA00009995"/>
    </source>
</evidence>
<accession>A0A6A1WKD7</accession>
<dbReference type="Gene3D" id="3.40.50.2000">
    <property type="entry name" value="Glycogen Phosphorylase B"/>
    <property type="match status" value="2"/>
</dbReference>
<gene>
    <name evidence="4" type="ORF">CJ030_MR1G014008</name>
</gene>
<organism evidence="4 5">
    <name type="scientific">Morella rubra</name>
    <name type="common">Chinese bayberry</name>
    <dbReference type="NCBI Taxonomy" id="262757"/>
    <lineage>
        <taxon>Eukaryota</taxon>
        <taxon>Viridiplantae</taxon>
        <taxon>Streptophyta</taxon>
        <taxon>Embryophyta</taxon>
        <taxon>Tracheophyta</taxon>
        <taxon>Spermatophyta</taxon>
        <taxon>Magnoliopsida</taxon>
        <taxon>eudicotyledons</taxon>
        <taxon>Gunneridae</taxon>
        <taxon>Pentapetalae</taxon>
        <taxon>rosids</taxon>
        <taxon>fabids</taxon>
        <taxon>Fagales</taxon>
        <taxon>Myricaceae</taxon>
        <taxon>Morella</taxon>
    </lineage>
</organism>
<proteinExistence type="inferred from homology"/>
<protein>
    <submittedName>
        <fullName evidence="4">UDP-glycosyltransferase 89B1</fullName>
    </submittedName>
</protein>
<dbReference type="InterPro" id="IPR002213">
    <property type="entry name" value="UDP_glucos_trans"/>
</dbReference>
<dbReference type="EMBL" id="RXIC02000019">
    <property type="protein sequence ID" value="KAB1224936.1"/>
    <property type="molecule type" value="Genomic_DNA"/>
</dbReference>
<keyword evidence="5" id="KW-1185">Reference proteome</keyword>
<dbReference type="AlphaFoldDB" id="A0A6A1WKD7"/>
<dbReference type="Proteomes" id="UP000516437">
    <property type="component" value="Chromosome 1"/>
</dbReference>
<dbReference type="PANTHER" id="PTHR48047:SF28">
    <property type="entry name" value="F11M15.8 PROTEIN"/>
    <property type="match status" value="1"/>
</dbReference>
<dbReference type="GO" id="GO:0035251">
    <property type="term" value="F:UDP-glucosyltransferase activity"/>
    <property type="evidence" value="ECO:0007669"/>
    <property type="project" value="TreeGrafter"/>
</dbReference>
<comment type="caution">
    <text evidence="4">The sequence shown here is derived from an EMBL/GenBank/DDBJ whole genome shotgun (WGS) entry which is preliminary data.</text>
</comment>